<name>A0A9D2MP58_9FIRM</name>
<organism evidence="1 2">
    <name type="scientific">Candidatus Eisenbergiella merdigallinarum</name>
    <dbReference type="NCBI Taxonomy" id="2838552"/>
    <lineage>
        <taxon>Bacteria</taxon>
        <taxon>Bacillati</taxon>
        <taxon>Bacillota</taxon>
        <taxon>Clostridia</taxon>
        <taxon>Lachnospirales</taxon>
        <taxon>Lachnospiraceae</taxon>
        <taxon>Eisenbergiella</taxon>
    </lineage>
</organism>
<evidence type="ECO:0000313" key="1">
    <source>
        <dbReference type="EMBL" id="HJB90377.1"/>
    </source>
</evidence>
<evidence type="ECO:0000313" key="2">
    <source>
        <dbReference type="Proteomes" id="UP000886883"/>
    </source>
</evidence>
<sequence>MIINTGGRTDTVQYYTEWLLRRFEQGYVLSRNPLFPNKVTRYELDPDLVDCVVFCSKNYRPILPRLHEITDRFHSYFHYTITAYGRDIEPGVPSIEESMETLAELAGQVGRQRVAWRYDPVLLTPEYTVSRHLETFERMAQKLAPHIDRCIFSFVEMYRKLEVNLPELIPLTEEDRAALAEGLGRIAGRYGIYLQTCGTDGDFSRYGIHSSGCMTLDILGRANGVEFRTLKHRGMRQGCHCIESRDIGAYDTCLNGCKYCYANQNPQKALENARKHAPSSPLLLGCVRPEDTVIQGAQRSFLKRSKK</sequence>
<proteinExistence type="predicted"/>
<reference evidence="1" key="1">
    <citation type="journal article" date="2021" name="PeerJ">
        <title>Extensive microbial diversity within the chicken gut microbiome revealed by metagenomics and culture.</title>
        <authorList>
            <person name="Gilroy R."/>
            <person name="Ravi A."/>
            <person name="Getino M."/>
            <person name="Pursley I."/>
            <person name="Horton D.L."/>
            <person name="Alikhan N.F."/>
            <person name="Baker D."/>
            <person name="Gharbi K."/>
            <person name="Hall N."/>
            <person name="Watson M."/>
            <person name="Adriaenssens E.M."/>
            <person name="Foster-Nyarko E."/>
            <person name="Jarju S."/>
            <person name="Secka A."/>
            <person name="Antonio M."/>
            <person name="Oren A."/>
            <person name="Chaudhuri R.R."/>
            <person name="La Ragione R."/>
            <person name="Hildebrand F."/>
            <person name="Pallen M.J."/>
        </authorList>
    </citation>
    <scope>NUCLEOTIDE SEQUENCE</scope>
    <source>
        <strain evidence="1">USAMLcec3-2134</strain>
    </source>
</reference>
<accession>A0A9D2MP58</accession>
<comment type="caution">
    <text evidence="1">The sequence shown here is derived from an EMBL/GenBank/DDBJ whole genome shotgun (WGS) entry which is preliminary data.</text>
</comment>
<gene>
    <name evidence="1" type="ORF">H9763_02795</name>
</gene>
<protein>
    <submittedName>
        <fullName evidence="1">DUF1848 domain-containing protein</fullName>
    </submittedName>
</protein>
<dbReference type="EMBL" id="DWXE01000009">
    <property type="protein sequence ID" value="HJB90377.1"/>
    <property type="molecule type" value="Genomic_DNA"/>
</dbReference>
<dbReference type="Proteomes" id="UP000886883">
    <property type="component" value="Unassembled WGS sequence"/>
</dbReference>
<dbReference type="AlphaFoldDB" id="A0A9D2MP58"/>
<dbReference type="InterPro" id="IPR014998">
    <property type="entry name" value="DUF1848"/>
</dbReference>
<reference evidence="1" key="2">
    <citation type="submission" date="2021-04" db="EMBL/GenBank/DDBJ databases">
        <authorList>
            <person name="Gilroy R."/>
        </authorList>
    </citation>
    <scope>NUCLEOTIDE SEQUENCE</scope>
    <source>
        <strain evidence="1">USAMLcec3-2134</strain>
    </source>
</reference>
<dbReference type="Pfam" id="PF08902">
    <property type="entry name" value="DUF1848"/>
    <property type="match status" value="1"/>
</dbReference>